<dbReference type="Pfam" id="PF03863">
    <property type="entry name" value="Phage_mat-A"/>
    <property type="match status" value="1"/>
</dbReference>
<accession>A0A514D2D6</accession>
<protein>
    <submittedName>
        <fullName evidence="8">Uncharacterized protein</fullName>
    </submittedName>
</protein>
<keyword evidence="3" id="KW-1161">Viral attachment to host cell</keyword>
<evidence type="ECO:0000256" key="4">
    <source>
        <dbReference type="ARBA" id="ARBA00022844"/>
    </source>
</evidence>
<evidence type="ECO:0000256" key="3">
    <source>
        <dbReference type="ARBA" id="ARBA00022804"/>
    </source>
</evidence>
<dbReference type="GO" id="GO:0044423">
    <property type="term" value="C:virion component"/>
    <property type="evidence" value="ECO:0007669"/>
    <property type="project" value="UniProtKB-KW"/>
</dbReference>
<evidence type="ECO:0000256" key="2">
    <source>
        <dbReference type="ARBA" id="ARBA00022581"/>
    </source>
</evidence>
<evidence type="ECO:0000256" key="6">
    <source>
        <dbReference type="ARBA" id="ARBA00023296"/>
    </source>
</evidence>
<dbReference type="InterPro" id="IPR005563">
    <property type="entry name" value="A_protein"/>
</dbReference>
<comment type="subcellular location">
    <subcellularLocation>
        <location evidence="1">Virion</location>
    </subcellularLocation>
</comment>
<gene>
    <name evidence="8" type="ORF">H2Bulk35360_000001</name>
</gene>
<evidence type="ECO:0000256" key="1">
    <source>
        <dbReference type="ARBA" id="ARBA00004328"/>
    </source>
</evidence>
<evidence type="ECO:0000256" key="7">
    <source>
        <dbReference type="ARBA" id="ARBA00035110"/>
    </source>
</evidence>
<organism evidence="8">
    <name type="scientific">Leviviridae sp</name>
    <dbReference type="NCBI Taxonomy" id="2027243"/>
    <lineage>
        <taxon>Viruses</taxon>
        <taxon>Riboviria</taxon>
        <taxon>Orthornavirae</taxon>
        <taxon>Lenarviricota</taxon>
        <taxon>Leviviricetes</taxon>
        <taxon>Norzivirales</taxon>
        <taxon>Fiersviridae</taxon>
    </lineage>
</organism>
<keyword evidence="5" id="KW-1175">Viral attachment to host cell pilus</keyword>
<evidence type="ECO:0000313" key="8">
    <source>
        <dbReference type="EMBL" id="QDH87774.1"/>
    </source>
</evidence>
<proteinExistence type="inferred from homology"/>
<dbReference type="EMBL" id="MN033618">
    <property type="protein sequence ID" value="QDH87774.1"/>
    <property type="molecule type" value="Genomic_RNA"/>
</dbReference>
<keyword evidence="6" id="KW-1160">Virus entry into host cell</keyword>
<comment type="similarity">
    <text evidence="7">Belongs to the Leviviricetes maturation protein family.</text>
</comment>
<name>A0A514D2D6_9VIRU</name>
<reference evidence="8" key="1">
    <citation type="submission" date="2019-05" db="EMBL/GenBank/DDBJ databases">
        <title>Metatranscriptomic reconstruction reveals RNA viruses with the potential to shape carbon cycling in soil.</title>
        <authorList>
            <person name="Starr E.P."/>
            <person name="Nuccio E."/>
            <person name="Pett-Ridge J."/>
            <person name="Banfield J.F."/>
            <person name="Firestone M.K."/>
        </authorList>
    </citation>
    <scope>NUCLEOTIDE SEQUENCE</scope>
    <source>
        <strain evidence="8">H2_Bulk_35_scaffold_360</strain>
    </source>
</reference>
<keyword evidence="4" id="KW-0946">Virion</keyword>
<keyword evidence="2" id="KW-0945">Host-virus interaction</keyword>
<dbReference type="GO" id="GO:0039666">
    <property type="term" value="P:virion attachment to host cell pilus"/>
    <property type="evidence" value="ECO:0007669"/>
    <property type="project" value="UniProtKB-KW"/>
</dbReference>
<sequence>MNTKHIQLTWSSHFGTGSPPYRKRFRKEALAGGGYRLIEEDLQFIGDQGFVTDAIIQTDTAPTYMHECFHAAVSRIQDQPLSTVQIEDDLIGNPAYVVCAQPLFHELSESLPPIQNVFPISIDETNLGLWTYCEDLAAKQVRRAPVPTDTGFNLVTFLREARELKGLVKHIMQYKIVLKKLIRVFRPNGTKLRDVLRIIAEEHLTWAFGILPLISDLESIMRILAKHENTIKNIVEGHKSTFRYGKGLITSGSIPLPADIGNIGKYRGVGGDWDVTYQWDVKPEWKGYYTYFIRAAPHVKRPYGGFLLLLQSLGVQPDPAILWDAIPFSFVVDWILDVGEVLHSAKIDWVPLTMHITDAAHHVRAELARRYWYTDPISGIRTPLLAERMSVFQRRRFLPEHATKQALKELGVTQLLLSASLAASR</sequence>
<evidence type="ECO:0000256" key="5">
    <source>
        <dbReference type="ARBA" id="ARBA00023104"/>
    </source>
</evidence>